<protein>
    <submittedName>
        <fullName evidence="3">Putative aminotransferase C660,12c</fullName>
    </submittedName>
</protein>
<dbReference type="EMBL" id="CVMT01000009">
    <property type="protein sequence ID" value="CRG91216.1"/>
    <property type="molecule type" value="Genomic_DNA"/>
</dbReference>
<gene>
    <name evidence="3" type="ORF">PISL3812_08264</name>
</gene>
<dbReference type="OrthoDB" id="5978656at2759"/>
<evidence type="ECO:0000259" key="2">
    <source>
        <dbReference type="Pfam" id="PF00266"/>
    </source>
</evidence>
<keyword evidence="4" id="KW-1185">Reference proteome</keyword>
<keyword evidence="3" id="KW-0032">Aminotransferase</keyword>
<accession>A0A0U1M8I0</accession>
<dbReference type="STRING" id="28573.A0A0U1M8I0"/>
<dbReference type="Gene3D" id="3.40.640.10">
    <property type="entry name" value="Type I PLP-dependent aspartate aminotransferase-like (Major domain)"/>
    <property type="match status" value="1"/>
</dbReference>
<dbReference type="InterPro" id="IPR015421">
    <property type="entry name" value="PyrdxlP-dep_Trfase_major"/>
</dbReference>
<keyword evidence="3" id="KW-0808">Transferase</keyword>
<feature type="domain" description="Aminotransferase class V" evidence="2">
    <location>
        <begin position="59"/>
        <end position="214"/>
    </location>
</feature>
<evidence type="ECO:0000313" key="4">
    <source>
        <dbReference type="Proteomes" id="UP000054383"/>
    </source>
</evidence>
<dbReference type="AlphaFoldDB" id="A0A0U1M8I0"/>
<organism evidence="3 4">
    <name type="scientific">Talaromyces islandicus</name>
    <name type="common">Penicillium islandicum</name>
    <dbReference type="NCBI Taxonomy" id="28573"/>
    <lineage>
        <taxon>Eukaryota</taxon>
        <taxon>Fungi</taxon>
        <taxon>Dikarya</taxon>
        <taxon>Ascomycota</taxon>
        <taxon>Pezizomycotina</taxon>
        <taxon>Eurotiomycetes</taxon>
        <taxon>Eurotiomycetidae</taxon>
        <taxon>Eurotiales</taxon>
        <taxon>Trichocomaceae</taxon>
        <taxon>Talaromyces</taxon>
        <taxon>Talaromyces sect. Islandici</taxon>
    </lineage>
</organism>
<dbReference type="Proteomes" id="UP000054383">
    <property type="component" value="Unassembled WGS sequence"/>
</dbReference>
<evidence type="ECO:0000256" key="1">
    <source>
        <dbReference type="ARBA" id="ARBA00022898"/>
    </source>
</evidence>
<reference evidence="3 4" key="1">
    <citation type="submission" date="2015-04" db="EMBL/GenBank/DDBJ databases">
        <authorList>
            <person name="Syromyatnikov M.Y."/>
            <person name="Popov V.N."/>
        </authorList>
    </citation>
    <scope>NUCLEOTIDE SEQUENCE [LARGE SCALE GENOMIC DNA]</scope>
    <source>
        <strain evidence="3">WF-38-12</strain>
    </source>
</reference>
<dbReference type="OMA" id="TGNCHKW"/>
<dbReference type="Pfam" id="PF00266">
    <property type="entry name" value="Aminotran_5"/>
    <property type="match status" value="1"/>
</dbReference>
<proteinExistence type="predicted"/>
<evidence type="ECO:0000313" key="3">
    <source>
        <dbReference type="EMBL" id="CRG91216.1"/>
    </source>
</evidence>
<dbReference type="InterPro" id="IPR015424">
    <property type="entry name" value="PyrdxlP-dep_Trfase"/>
</dbReference>
<dbReference type="PANTHER" id="PTHR43092">
    <property type="entry name" value="L-CYSTEINE DESULFHYDRASE"/>
    <property type="match status" value="1"/>
</dbReference>
<dbReference type="InterPro" id="IPR000192">
    <property type="entry name" value="Aminotrans_V_dom"/>
</dbReference>
<dbReference type="PANTHER" id="PTHR43092:SF2">
    <property type="entry name" value="HERCYNYLCYSTEINE SULFOXIDE LYASE"/>
    <property type="match status" value="1"/>
</dbReference>
<sequence>MSTLGKPLLSHFPFPATSININNGSFGSYPTQIRDALNSYQQQTDAEPDIFIRYKLPALIDRSRAAVASLINARSVDDVVLVPNVTTGVNTILWNLSLNFSAGDKIVYLGTTYGSCEKIIDFIGEYSSSVEAVRVDIQYPISKAAILQKFQHAISQPGVRVTLFDTVSSMPAFCLPCEEMVALCRQYNVLSLVDGAHGIGCIPLDMQRLDADFFGRWLFMPRSCAALHIPARNQHLIRSSLPTSHGYIPIHKPGKPVIKNPLPVSKNPAFVQLFEFVGTLDYTPYLCVPDALRYRQEICGGEEVIMRYCIDLAQRGSELVAQMLGTEVLGEQWQRECPMAMVRLPIDNVSGLSETRQAEIGPWIEKEGAEVHGFFAPVILHNENLLVRLSAQVYLTLQDFESVGRALVISAVGLLMRDTHCALWTLDSGLWTLDPGLRKWSHVEQ</sequence>
<dbReference type="SUPFAM" id="SSF53383">
    <property type="entry name" value="PLP-dependent transferases"/>
    <property type="match status" value="1"/>
</dbReference>
<dbReference type="GO" id="GO:0008483">
    <property type="term" value="F:transaminase activity"/>
    <property type="evidence" value="ECO:0007669"/>
    <property type="project" value="UniProtKB-KW"/>
</dbReference>
<keyword evidence="1" id="KW-0663">Pyridoxal phosphate</keyword>
<name>A0A0U1M8I0_TALIS</name>